<accession>A0A4S8LZ75</accession>
<organism evidence="4 5">
    <name type="scientific">Dendrothele bispora (strain CBS 962.96)</name>
    <dbReference type="NCBI Taxonomy" id="1314807"/>
    <lineage>
        <taxon>Eukaryota</taxon>
        <taxon>Fungi</taxon>
        <taxon>Dikarya</taxon>
        <taxon>Basidiomycota</taxon>
        <taxon>Agaricomycotina</taxon>
        <taxon>Agaricomycetes</taxon>
        <taxon>Agaricomycetidae</taxon>
        <taxon>Agaricales</taxon>
        <taxon>Agaricales incertae sedis</taxon>
        <taxon>Dendrothele</taxon>
    </lineage>
</organism>
<dbReference type="Gene3D" id="3.40.50.720">
    <property type="entry name" value="NAD(P)-binding Rossmann-like Domain"/>
    <property type="match status" value="1"/>
</dbReference>
<keyword evidence="3" id="KW-0560">Oxidoreductase</keyword>
<evidence type="ECO:0000313" key="4">
    <source>
        <dbReference type="EMBL" id="THU94890.1"/>
    </source>
</evidence>
<dbReference type="PANTHER" id="PTHR44229">
    <property type="entry name" value="15-HYDROXYPROSTAGLANDIN DEHYDROGENASE [NAD(+)]"/>
    <property type="match status" value="1"/>
</dbReference>
<keyword evidence="2" id="KW-0521">NADP</keyword>
<dbReference type="GO" id="GO:0005737">
    <property type="term" value="C:cytoplasm"/>
    <property type="evidence" value="ECO:0007669"/>
    <property type="project" value="TreeGrafter"/>
</dbReference>
<dbReference type="PRINTS" id="PR00081">
    <property type="entry name" value="GDHRDH"/>
</dbReference>
<dbReference type="GO" id="GO:0016616">
    <property type="term" value="F:oxidoreductase activity, acting on the CH-OH group of donors, NAD or NADP as acceptor"/>
    <property type="evidence" value="ECO:0007669"/>
    <property type="project" value="TreeGrafter"/>
</dbReference>
<dbReference type="InterPro" id="IPR036291">
    <property type="entry name" value="NAD(P)-bd_dom_sf"/>
</dbReference>
<protein>
    <submittedName>
        <fullName evidence="4">NAD-P-binding protein</fullName>
    </submittedName>
</protein>
<reference evidence="4 5" key="1">
    <citation type="journal article" date="2019" name="Nat. Ecol. Evol.">
        <title>Megaphylogeny resolves global patterns of mushroom evolution.</title>
        <authorList>
            <person name="Varga T."/>
            <person name="Krizsan K."/>
            <person name="Foldi C."/>
            <person name="Dima B."/>
            <person name="Sanchez-Garcia M."/>
            <person name="Sanchez-Ramirez S."/>
            <person name="Szollosi G.J."/>
            <person name="Szarkandi J.G."/>
            <person name="Papp V."/>
            <person name="Albert L."/>
            <person name="Andreopoulos W."/>
            <person name="Angelini C."/>
            <person name="Antonin V."/>
            <person name="Barry K.W."/>
            <person name="Bougher N.L."/>
            <person name="Buchanan P."/>
            <person name="Buyck B."/>
            <person name="Bense V."/>
            <person name="Catcheside P."/>
            <person name="Chovatia M."/>
            <person name="Cooper J."/>
            <person name="Damon W."/>
            <person name="Desjardin D."/>
            <person name="Finy P."/>
            <person name="Geml J."/>
            <person name="Haridas S."/>
            <person name="Hughes K."/>
            <person name="Justo A."/>
            <person name="Karasinski D."/>
            <person name="Kautmanova I."/>
            <person name="Kiss B."/>
            <person name="Kocsube S."/>
            <person name="Kotiranta H."/>
            <person name="LaButti K.M."/>
            <person name="Lechner B.E."/>
            <person name="Liimatainen K."/>
            <person name="Lipzen A."/>
            <person name="Lukacs Z."/>
            <person name="Mihaltcheva S."/>
            <person name="Morgado L.N."/>
            <person name="Niskanen T."/>
            <person name="Noordeloos M.E."/>
            <person name="Ohm R.A."/>
            <person name="Ortiz-Santana B."/>
            <person name="Ovrebo C."/>
            <person name="Racz N."/>
            <person name="Riley R."/>
            <person name="Savchenko A."/>
            <person name="Shiryaev A."/>
            <person name="Soop K."/>
            <person name="Spirin V."/>
            <person name="Szebenyi C."/>
            <person name="Tomsovsky M."/>
            <person name="Tulloss R.E."/>
            <person name="Uehling J."/>
            <person name="Grigoriev I.V."/>
            <person name="Vagvolgyi C."/>
            <person name="Papp T."/>
            <person name="Martin F.M."/>
            <person name="Miettinen O."/>
            <person name="Hibbett D.S."/>
            <person name="Nagy L.G."/>
        </authorList>
    </citation>
    <scope>NUCLEOTIDE SEQUENCE [LARGE SCALE GENOMIC DNA]</scope>
    <source>
        <strain evidence="4 5">CBS 962.96</strain>
    </source>
</reference>
<dbReference type="SUPFAM" id="SSF51735">
    <property type="entry name" value="NAD(P)-binding Rossmann-fold domains"/>
    <property type="match status" value="1"/>
</dbReference>
<dbReference type="EMBL" id="ML179213">
    <property type="protein sequence ID" value="THU94890.1"/>
    <property type="molecule type" value="Genomic_DNA"/>
</dbReference>
<dbReference type="Proteomes" id="UP000297245">
    <property type="component" value="Unassembled WGS sequence"/>
</dbReference>
<dbReference type="InterPro" id="IPR002347">
    <property type="entry name" value="SDR_fam"/>
</dbReference>
<dbReference type="Pfam" id="PF00106">
    <property type="entry name" value="adh_short"/>
    <property type="match status" value="1"/>
</dbReference>
<dbReference type="PANTHER" id="PTHR44229:SF4">
    <property type="entry name" value="15-HYDROXYPROSTAGLANDIN DEHYDROGENASE [NAD(+)]"/>
    <property type="match status" value="1"/>
</dbReference>
<evidence type="ECO:0000313" key="5">
    <source>
        <dbReference type="Proteomes" id="UP000297245"/>
    </source>
</evidence>
<dbReference type="OrthoDB" id="5371740at2759"/>
<evidence type="ECO:0000256" key="3">
    <source>
        <dbReference type="ARBA" id="ARBA00023002"/>
    </source>
</evidence>
<evidence type="ECO:0000256" key="2">
    <source>
        <dbReference type="ARBA" id="ARBA00022857"/>
    </source>
</evidence>
<dbReference type="PROSITE" id="PS00061">
    <property type="entry name" value="ADH_SHORT"/>
    <property type="match status" value="1"/>
</dbReference>
<dbReference type="InterPro" id="IPR020904">
    <property type="entry name" value="Sc_DH/Rdtase_CS"/>
</dbReference>
<proteinExistence type="inferred from homology"/>
<keyword evidence="5" id="KW-1185">Reference proteome</keyword>
<evidence type="ECO:0000256" key="1">
    <source>
        <dbReference type="ARBA" id="ARBA00006484"/>
    </source>
</evidence>
<gene>
    <name evidence="4" type="ORF">K435DRAFT_966648</name>
</gene>
<dbReference type="AlphaFoldDB" id="A0A4S8LZ75"/>
<name>A0A4S8LZ75_DENBC</name>
<sequence length="297" mass="32212">MSGAYQSNASLPVIEGDVAFVTGGASGFGLAISKELVSRGASVIMVDINEIKCKEEASELNEKAGKTVVIAAKADTTSFEDQLTAYELGKKAFGRVDYFFANAGISELPWLPLYDPSTSSSQPITKPNTKTLDVDLNGQLNTAALAFQVFERQEPNARTGFRGKLVVTASVLGFWPSRNLPMYATAKAGIVHFVRSTAEYYEKKGITVNLVAPNITATSIIPPGFVELFGADRLCPIELVVEQMISVLGDSKDNGRVIGIVGNEVWDHPQEMTMAEKNLELMGKIEDEVDRRLELQV</sequence>
<comment type="similarity">
    <text evidence="1">Belongs to the short-chain dehydrogenases/reductases (SDR) family.</text>
</comment>